<dbReference type="AlphaFoldDB" id="A0A1F5GGM7"/>
<sequence>MSNSSDLAKSLVLDISQSGFEFWQDKDFRNLVSFETLSQTEQDRIFNEVLVTGLGLLALYLDNAKSEVALTEHQIYFNNLQKESLSFFIIYLKEIGVPSKFAKIWQKLIDLRLEEYREDYQTAIKESGYWKEFKGDLKLRKMWAQIETLAIDSLHHIRRGKAKTDDPLWKMIRTWLIELYKKIANQKLSYQ</sequence>
<reference evidence="1 2" key="1">
    <citation type="journal article" date="2016" name="Nat. Commun.">
        <title>Thousands of microbial genomes shed light on interconnected biogeochemical processes in an aquifer system.</title>
        <authorList>
            <person name="Anantharaman K."/>
            <person name="Brown C.T."/>
            <person name="Hug L.A."/>
            <person name="Sharon I."/>
            <person name="Castelle C.J."/>
            <person name="Probst A.J."/>
            <person name="Thomas B.C."/>
            <person name="Singh A."/>
            <person name="Wilkins M.J."/>
            <person name="Karaoz U."/>
            <person name="Brodie E.L."/>
            <person name="Williams K.H."/>
            <person name="Hubbard S.S."/>
            <person name="Banfield J.F."/>
        </authorList>
    </citation>
    <scope>NUCLEOTIDE SEQUENCE [LARGE SCALE GENOMIC DNA]</scope>
</reference>
<proteinExistence type="predicted"/>
<name>A0A1F5GGM7_9BACT</name>
<organism evidence="1 2">
    <name type="scientific">Candidatus Curtissbacteria bacterium RIFCSPHIGHO2_02_FULL_40_17</name>
    <dbReference type="NCBI Taxonomy" id="1797715"/>
    <lineage>
        <taxon>Bacteria</taxon>
        <taxon>Candidatus Curtissiibacteriota</taxon>
    </lineage>
</organism>
<evidence type="ECO:0000313" key="2">
    <source>
        <dbReference type="Proteomes" id="UP000178492"/>
    </source>
</evidence>
<protein>
    <submittedName>
        <fullName evidence="1">Uncharacterized protein</fullName>
    </submittedName>
</protein>
<comment type="caution">
    <text evidence="1">The sequence shown here is derived from an EMBL/GenBank/DDBJ whole genome shotgun (WGS) entry which is preliminary data.</text>
</comment>
<accession>A0A1F5GGM7</accession>
<evidence type="ECO:0000313" key="1">
    <source>
        <dbReference type="EMBL" id="OGD90989.1"/>
    </source>
</evidence>
<dbReference type="EMBL" id="MFBE01000026">
    <property type="protein sequence ID" value="OGD90989.1"/>
    <property type="molecule type" value="Genomic_DNA"/>
</dbReference>
<dbReference type="STRING" id="1797715.A3D81_00105"/>
<gene>
    <name evidence="1" type="ORF">A3D81_00105</name>
</gene>
<dbReference type="Proteomes" id="UP000178492">
    <property type="component" value="Unassembled WGS sequence"/>
</dbReference>